<dbReference type="Gene3D" id="1.20.1250.20">
    <property type="entry name" value="MFS general substrate transporter like domains"/>
    <property type="match status" value="2"/>
</dbReference>
<evidence type="ECO:0000256" key="5">
    <source>
        <dbReference type="SAM" id="Phobius"/>
    </source>
</evidence>
<dbReference type="GO" id="GO:0055085">
    <property type="term" value="P:transmembrane transport"/>
    <property type="evidence" value="ECO:0000318"/>
    <property type="project" value="GO_Central"/>
</dbReference>
<evidence type="ECO:0000256" key="1">
    <source>
        <dbReference type="ARBA" id="ARBA00004141"/>
    </source>
</evidence>
<feature type="transmembrane region" description="Helical" evidence="5">
    <location>
        <begin position="203"/>
        <end position="224"/>
    </location>
</feature>
<evidence type="ECO:0000259" key="6">
    <source>
        <dbReference type="PROSITE" id="PS50850"/>
    </source>
</evidence>
<evidence type="ECO:0000256" key="3">
    <source>
        <dbReference type="ARBA" id="ARBA00022989"/>
    </source>
</evidence>
<dbReference type="InterPro" id="IPR005828">
    <property type="entry name" value="MFS_sugar_transport-like"/>
</dbReference>
<evidence type="ECO:0000313" key="8">
    <source>
        <dbReference type="Proteomes" id="UP000001542"/>
    </source>
</evidence>
<feature type="transmembrane region" description="Helical" evidence="5">
    <location>
        <begin position="301"/>
        <end position="323"/>
    </location>
</feature>
<feature type="transmembrane region" description="Helical" evidence="5">
    <location>
        <begin position="7"/>
        <end position="26"/>
    </location>
</feature>
<dbReference type="Proteomes" id="UP000001542">
    <property type="component" value="Unassembled WGS sequence"/>
</dbReference>
<reference evidence="7" key="2">
    <citation type="journal article" date="2007" name="Science">
        <title>Draft genome sequence of the sexually transmitted pathogen Trichomonas vaginalis.</title>
        <authorList>
            <person name="Carlton J.M."/>
            <person name="Hirt R.P."/>
            <person name="Silva J.C."/>
            <person name="Delcher A.L."/>
            <person name="Schatz M."/>
            <person name="Zhao Q."/>
            <person name="Wortman J.R."/>
            <person name="Bidwell S.L."/>
            <person name="Alsmark U.C.M."/>
            <person name="Besteiro S."/>
            <person name="Sicheritz-Ponten T."/>
            <person name="Noel C.J."/>
            <person name="Dacks J.B."/>
            <person name="Foster P.G."/>
            <person name="Simillion C."/>
            <person name="Van de Peer Y."/>
            <person name="Miranda-Saavedra D."/>
            <person name="Barton G.J."/>
            <person name="Westrop G.D."/>
            <person name="Mueller S."/>
            <person name="Dessi D."/>
            <person name="Fiori P.L."/>
            <person name="Ren Q."/>
            <person name="Paulsen I."/>
            <person name="Zhang H."/>
            <person name="Bastida-Corcuera F.D."/>
            <person name="Simoes-Barbosa A."/>
            <person name="Brown M.T."/>
            <person name="Hayes R.D."/>
            <person name="Mukherjee M."/>
            <person name="Okumura C.Y."/>
            <person name="Schneider R."/>
            <person name="Smith A.J."/>
            <person name="Vanacova S."/>
            <person name="Villalvazo M."/>
            <person name="Haas B.J."/>
            <person name="Pertea M."/>
            <person name="Feldblyum T.V."/>
            <person name="Utterback T.R."/>
            <person name="Shu C.L."/>
            <person name="Osoegawa K."/>
            <person name="de Jong P.J."/>
            <person name="Hrdy I."/>
            <person name="Horvathova L."/>
            <person name="Zubacova Z."/>
            <person name="Dolezal P."/>
            <person name="Malik S.B."/>
            <person name="Logsdon J.M. Jr."/>
            <person name="Henze K."/>
            <person name="Gupta A."/>
            <person name="Wang C.C."/>
            <person name="Dunne R.L."/>
            <person name="Upcroft J.A."/>
            <person name="Upcroft P."/>
            <person name="White O."/>
            <person name="Salzberg S.L."/>
            <person name="Tang P."/>
            <person name="Chiu C.-H."/>
            <person name="Lee Y.-S."/>
            <person name="Embley T.M."/>
            <person name="Coombs G.H."/>
            <person name="Mottram J.C."/>
            <person name="Tachezy J."/>
            <person name="Fraser-Liggett C.M."/>
            <person name="Johnson P.J."/>
        </authorList>
    </citation>
    <scope>NUCLEOTIDE SEQUENCE [LARGE SCALE GENOMIC DNA]</scope>
    <source>
        <strain evidence="7">G3</strain>
    </source>
</reference>
<reference evidence="7" key="1">
    <citation type="submission" date="2006-10" db="EMBL/GenBank/DDBJ databases">
        <authorList>
            <person name="Amadeo P."/>
            <person name="Zhao Q."/>
            <person name="Wortman J."/>
            <person name="Fraser-Liggett C."/>
            <person name="Carlton J."/>
        </authorList>
    </citation>
    <scope>NUCLEOTIDE SEQUENCE</scope>
    <source>
        <strain evidence="7">G3</strain>
    </source>
</reference>
<dbReference type="PROSITE" id="PS50850">
    <property type="entry name" value="MFS"/>
    <property type="match status" value="1"/>
</dbReference>
<keyword evidence="8" id="KW-1185">Reference proteome</keyword>
<dbReference type="VEuPathDB" id="TrichDB:TVAGG3_0612180"/>
<keyword evidence="4 5" id="KW-0472">Membrane</keyword>
<dbReference type="InterPro" id="IPR036259">
    <property type="entry name" value="MFS_trans_sf"/>
</dbReference>
<dbReference type="PANTHER" id="PTHR48021:SF1">
    <property type="entry name" value="GH07001P-RELATED"/>
    <property type="match status" value="1"/>
</dbReference>
<dbReference type="KEGG" id="tva:4762367"/>
<feature type="transmembrane region" description="Helical" evidence="5">
    <location>
        <begin position="99"/>
        <end position="125"/>
    </location>
</feature>
<dbReference type="FunFam" id="1.20.1250.20:FF:000352">
    <property type="entry name" value="Major Facilitator Superfamily protein"/>
    <property type="match status" value="1"/>
</dbReference>
<evidence type="ECO:0000256" key="2">
    <source>
        <dbReference type="ARBA" id="ARBA00022692"/>
    </source>
</evidence>
<dbReference type="VEuPathDB" id="TrichDB:TVAG_453220"/>
<dbReference type="FunCoup" id="A2ES68">
    <property type="interactions" value="488"/>
</dbReference>
<dbReference type="InterPro" id="IPR005829">
    <property type="entry name" value="Sugar_transporter_CS"/>
</dbReference>
<dbReference type="Pfam" id="PF00083">
    <property type="entry name" value="Sugar_tr"/>
    <property type="match status" value="2"/>
</dbReference>
<dbReference type="FunFam" id="1.20.1250.20:FF:000279">
    <property type="entry name" value="Major facilitator superfamily protein"/>
    <property type="match status" value="1"/>
</dbReference>
<dbReference type="STRING" id="5722.A2ES68"/>
<dbReference type="EMBL" id="DS113473">
    <property type="protein sequence ID" value="EAY04505.1"/>
    <property type="molecule type" value="Genomic_DNA"/>
</dbReference>
<feature type="transmembrane region" description="Helical" evidence="5">
    <location>
        <begin position="75"/>
        <end position="93"/>
    </location>
</feature>
<proteinExistence type="predicted"/>
<comment type="subcellular location">
    <subcellularLocation>
        <location evidence="1">Membrane</location>
        <topology evidence="1">Multi-pass membrane protein</topology>
    </subcellularLocation>
</comment>
<keyword evidence="2 5" id="KW-0812">Transmembrane</keyword>
<feature type="transmembrane region" description="Helical" evidence="5">
    <location>
        <begin position="137"/>
        <end position="158"/>
    </location>
</feature>
<dbReference type="InParanoid" id="A2ES68"/>
<sequence>MVYCGPLLLEALVIMLGALTFGYVLGYPSPVVPVIQKDFNLTDFQATIFNSISSLIAIVGPFCSHLLLKFFGRRVTAFIISVVGAIFWGLLLLMTKKLFWLGVVIRAFLGSVMGAYSSIVPMYIVEIAPKDHTAFFGTLNNLGIAIGLVIVYLCGNWLNWRELTIIGGGICALNGLLIWFVRESPAVSDKEETNEESVFQKKYAKGLIVGIALMFFQQFCGINGILTNLTTLFNNAGIKVDSGIASAIACSAQIITIFLSSLFVEWAGRRVAWCTSAGGLVVFSLLYGFSVKYKWGQIAPVAAIFGFLFFFGLGTGPVAWYIVPELFPSAVRSAATSIASSANWLCAFTVIQIFTPLDKAIGTFWSISIFAFISVFSFLFGLFYVTEPNKADDGLYSALN</sequence>
<dbReference type="PROSITE" id="PS00216">
    <property type="entry name" value="SUGAR_TRANSPORT_1"/>
    <property type="match status" value="1"/>
</dbReference>
<feature type="domain" description="Major facilitator superfamily (MFS) profile" evidence="6">
    <location>
        <begin position="10"/>
        <end position="389"/>
    </location>
</feature>
<dbReference type="InterPro" id="IPR020846">
    <property type="entry name" value="MFS_dom"/>
</dbReference>
<feature type="transmembrane region" description="Helical" evidence="5">
    <location>
        <begin position="271"/>
        <end position="289"/>
    </location>
</feature>
<dbReference type="GO" id="GO:0022857">
    <property type="term" value="F:transmembrane transporter activity"/>
    <property type="evidence" value="ECO:0000318"/>
    <property type="project" value="GO_Central"/>
</dbReference>
<dbReference type="RefSeq" id="XP_001316728.1">
    <property type="nucleotide sequence ID" value="XM_001316693.1"/>
</dbReference>
<evidence type="ECO:0000313" key="7">
    <source>
        <dbReference type="EMBL" id="EAY04505.1"/>
    </source>
</evidence>
<feature type="transmembrane region" description="Helical" evidence="5">
    <location>
        <begin position="360"/>
        <end position="385"/>
    </location>
</feature>
<organism evidence="7 8">
    <name type="scientific">Trichomonas vaginalis (strain ATCC PRA-98 / G3)</name>
    <dbReference type="NCBI Taxonomy" id="412133"/>
    <lineage>
        <taxon>Eukaryota</taxon>
        <taxon>Metamonada</taxon>
        <taxon>Parabasalia</taxon>
        <taxon>Trichomonadida</taxon>
        <taxon>Trichomonadidae</taxon>
        <taxon>Trichomonas</taxon>
    </lineage>
</organism>
<dbReference type="SMR" id="A2ES68"/>
<accession>A2ES68</accession>
<dbReference type="GO" id="GO:0016020">
    <property type="term" value="C:membrane"/>
    <property type="evidence" value="ECO:0000318"/>
    <property type="project" value="GO_Central"/>
</dbReference>
<dbReference type="PRINTS" id="PR00171">
    <property type="entry name" value="SUGRTRNSPORT"/>
</dbReference>
<evidence type="ECO:0000256" key="4">
    <source>
        <dbReference type="ARBA" id="ARBA00023136"/>
    </source>
</evidence>
<gene>
    <name evidence="7" type="ORF">TVAG_453220</name>
</gene>
<dbReference type="PANTHER" id="PTHR48021">
    <property type="match status" value="1"/>
</dbReference>
<protein>
    <submittedName>
        <fullName evidence="7">Major facilitator superfamily protein</fullName>
    </submittedName>
</protein>
<dbReference type="InterPro" id="IPR050549">
    <property type="entry name" value="MFS_Trehalose_Transporter"/>
</dbReference>
<dbReference type="eggNOG" id="KOG0254">
    <property type="taxonomic scope" value="Eukaryota"/>
</dbReference>
<feature type="transmembrane region" description="Helical" evidence="5">
    <location>
        <begin position="335"/>
        <end position="354"/>
    </location>
</feature>
<dbReference type="AlphaFoldDB" id="A2ES68"/>
<dbReference type="OrthoDB" id="6612291at2759"/>
<dbReference type="SUPFAM" id="SSF103473">
    <property type="entry name" value="MFS general substrate transporter"/>
    <property type="match status" value="1"/>
</dbReference>
<dbReference type="InterPro" id="IPR003663">
    <property type="entry name" value="Sugar/inositol_transpt"/>
</dbReference>
<name>A2ES68_TRIV3</name>
<feature type="transmembrane region" description="Helical" evidence="5">
    <location>
        <begin position="46"/>
        <end position="68"/>
    </location>
</feature>
<dbReference type="OMA" id="GITWKEC"/>
<feature type="transmembrane region" description="Helical" evidence="5">
    <location>
        <begin position="244"/>
        <end position="264"/>
    </location>
</feature>
<keyword evidence="3 5" id="KW-1133">Transmembrane helix</keyword>